<dbReference type="NCBIfam" id="NF010229">
    <property type="entry name" value="PRK13682.1-4"/>
    <property type="match status" value="1"/>
</dbReference>
<gene>
    <name evidence="6" type="ORF">AArcS_2163</name>
</gene>
<protein>
    <recommendedName>
        <fullName evidence="5">UPF0391 membrane protein AArcS_2163</fullName>
    </recommendedName>
</protein>
<evidence type="ECO:0000256" key="4">
    <source>
        <dbReference type="ARBA" id="ARBA00023136"/>
    </source>
</evidence>
<name>A0A897MST5_9EURY</name>
<keyword evidence="1 5" id="KW-1003">Cell membrane</keyword>
<dbReference type="GO" id="GO:0005886">
    <property type="term" value="C:plasma membrane"/>
    <property type="evidence" value="ECO:0007669"/>
    <property type="project" value="UniProtKB-UniRule"/>
</dbReference>
<dbReference type="RefSeq" id="WP_238477415.1">
    <property type="nucleotide sequence ID" value="NZ_CP064786.1"/>
</dbReference>
<feature type="transmembrane region" description="Helical" evidence="5">
    <location>
        <begin position="30"/>
        <end position="47"/>
    </location>
</feature>
<accession>A0A897MST5</accession>
<evidence type="ECO:0000256" key="5">
    <source>
        <dbReference type="HAMAP-Rule" id="MF_01361"/>
    </source>
</evidence>
<proteinExistence type="inferred from homology"/>
<dbReference type="GeneID" id="70685540"/>
<comment type="similarity">
    <text evidence="5">Belongs to the UPF0391 family.</text>
</comment>
<evidence type="ECO:0000313" key="6">
    <source>
        <dbReference type="EMBL" id="QSG03361.1"/>
    </source>
</evidence>
<evidence type="ECO:0000256" key="1">
    <source>
        <dbReference type="ARBA" id="ARBA00022475"/>
    </source>
</evidence>
<dbReference type="InterPro" id="IPR009760">
    <property type="entry name" value="DUF1328"/>
</dbReference>
<dbReference type="KEGG" id="hara:AArcS_2163"/>
<reference evidence="6" key="1">
    <citation type="submission" date="2020-11" db="EMBL/GenBank/DDBJ databases">
        <title>Carbohydrate-dependent, anaerobic sulfur respiration: A novel catabolism in halophilic archaea.</title>
        <authorList>
            <person name="Sorokin D.Y."/>
            <person name="Messina E."/>
            <person name="Smedile F."/>
            <person name="La Cono V."/>
            <person name="Hallsworth J.E."/>
            <person name="Yakimov M.M."/>
        </authorList>
    </citation>
    <scope>NUCLEOTIDE SEQUENCE</scope>
    <source>
        <strain evidence="6">AArc-S</strain>
    </source>
</reference>
<keyword evidence="7" id="KW-1185">Reference proteome</keyword>
<organism evidence="6 7">
    <name type="scientific">Natranaeroarchaeum sulfidigenes</name>
    <dbReference type="NCBI Taxonomy" id="2784880"/>
    <lineage>
        <taxon>Archaea</taxon>
        <taxon>Methanobacteriati</taxon>
        <taxon>Methanobacteriota</taxon>
        <taxon>Stenosarchaea group</taxon>
        <taxon>Halobacteria</taxon>
        <taxon>Halobacteriales</taxon>
        <taxon>Natronoarchaeaceae</taxon>
        <taxon>Natranaeroarchaeum</taxon>
    </lineage>
</organism>
<feature type="transmembrane region" description="Helical" evidence="5">
    <location>
        <begin position="59"/>
        <end position="76"/>
    </location>
</feature>
<dbReference type="AlphaFoldDB" id="A0A897MST5"/>
<evidence type="ECO:0000256" key="3">
    <source>
        <dbReference type="ARBA" id="ARBA00022989"/>
    </source>
</evidence>
<keyword evidence="2 5" id="KW-0812">Transmembrane</keyword>
<dbReference type="Proteomes" id="UP000663586">
    <property type="component" value="Chromosome"/>
</dbReference>
<dbReference type="EMBL" id="CP064786">
    <property type="protein sequence ID" value="QSG03361.1"/>
    <property type="molecule type" value="Genomic_DNA"/>
</dbReference>
<evidence type="ECO:0000256" key="2">
    <source>
        <dbReference type="ARBA" id="ARBA00022692"/>
    </source>
</evidence>
<dbReference type="HAMAP" id="MF_01361">
    <property type="entry name" value="UPF0391"/>
    <property type="match status" value="1"/>
</dbReference>
<sequence>MSYANLLGYTGWESIIESVQSLPVQLTGDFLQWAILFFVLAIIAAAVGARGIAGVSMEIARIFILIFLVLAIISLLL</sequence>
<dbReference type="Pfam" id="PF07043">
    <property type="entry name" value="DUF1328"/>
    <property type="match status" value="1"/>
</dbReference>
<keyword evidence="3 5" id="KW-1133">Transmembrane helix</keyword>
<keyword evidence="4 5" id="KW-0472">Membrane</keyword>
<evidence type="ECO:0000313" key="7">
    <source>
        <dbReference type="Proteomes" id="UP000663586"/>
    </source>
</evidence>
<comment type="caution">
    <text evidence="5">Lacks conserved residue(s) required for the propagation of feature annotation.</text>
</comment>